<dbReference type="Proteomes" id="UP000824881">
    <property type="component" value="Unassembled WGS sequence"/>
</dbReference>
<accession>A0ACB7JAM4</accession>
<proteinExistence type="predicted"/>
<comment type="caution">
    <text evidence="1">The sequence shown here is derived from an EMBL/GenBank/DDBJ whole genome shotgun (WGS) entry which is preliminary data.</text>
</comment>
<organism evidence="1 2">
    <name type="scientific">Pleurotus cornucopiae</name>
    <name type="common">Cornucopia mushroom</name>
    <dbReference type="NCBI Taxonomy" id="5321"/>
    <lineage>
        <taxon>Eukaryota</taxon>
        <taxon>Fungi</taxon>
        <taxon>Dikarya</taxon>
        <taxon>Basidiomycota</taxon>
        <taxon>Agaricomycotina</taxon>
        <taxon>Agaricomycetes</taxon>
        <taxon>Agaricomycetidae</taxon>
        <taxon>Agaricales</taxon>
        <taxon>Pleurotineae</taxon>
        <taxon>Pleurotaceae</taxon>
        <taxon>Pleurotus</taxon>
    </lineage>
</organism>
<keyword evidence="2" id="KW-1185">Reference proteome</keyword>
<sequence>MGSAVSQTDLTTISNDKGPANDKAEADGKLTVAQDIAGIVLSTLQQAAELAPVPYLKEAAGLAVALFDMVQSTSDNKSAFKALASDACELVYTATSVWKDREEDNNGKTLPQDLMDHLKELLKTMTDVMDFAKARASRGLFARFISHRADAGRIQGFRAQLKDALDRFGMQSHITVRDAVSRIQEQQAAILTALEAHAPSKSQPSSLTEDSLATTNPSSTPSTPGTPSFPHPTHAFTSFGNIVNNGEGTFNSVNGNYVVNNSTTNTSSKNSGNVMNISTVNSNNRYDAGGMGRANGNPRSMGMGSGPGKPPVAGRRKAEHQPGQRGRRRGMAVTP</sequence>
<gene>
    <name evidence="1" type="ORF">CCMSSC00406_0004320</name>
</gene>
<protein>
    <submittedName>
        <fullName evidence="1">Uncharacterized protein</fullName>
    </submittedName>
</protein>
<evidence type="ECO:0000313" key="2">
    <source>
        <dbReference type="Proteomes" id="UP000824881"/>
    </source>
</evidence>
<evidence type="ECO:0000313" key="1">
    <source>
        <dbReference type="EMBL" id="KAG9227141.1"/>
    </source>
</evidence>
<name>A0ACB7JAM4_PLECO</name>
<reference evidence="1 2" key="1">
    <citation type="journal article" date="2021" name="Appl. Environ. Microbiol.">
        <title>Genetic linkage and physical mapping for an oyster mushroom Pleurotus cornucopiae and QTL analysis for the trait cap color.</title>
        <authorList>
            <person name="Zhang Y."/>
            <person name="Gao W."/>
            <person name="Sonnenberg A."/>
            <person name="Chen Q."/>
            <person name="Zhang J."/>
            <person name="Huang C."/>
        </authorList>
    </citation>
    <scope>NUCLEOTIDE SEQUENCE [LARGE SCALE GENOMIC DNA]</scope>
    <source>
        <strain evidence="1">CCMSSC00406</strain>
    </source>
</reference>
<dbReference type="EMBL" id="WQMT02000001">
    <property type="protein sequence ID" value="KAG9227141.1"/>
    <property type="molecule type" value="Genomic_DNA"/>
</dbReference>